<name>A0ABW4B862_9LACO</name>
<reference evidence="7" key="1">
    <citation type="journal article" date="2019" name="Int. J. Syst. Evol. Microbiol.">
        <title>The Global Catalogue of Microorganisms (GCM) 10K type strain sequencing project: providing services to taxonomists for standard genome sequencing and annotation.</title>
        <authorList>
            <consortium name="The Broad Institute Genomics Platform"/>
            <consortium name="The Broad Institute Genome Sequencing Center for Infectious Disease"/>
            <person name="Wu L."/>
            <person name="Ma J."/>
        </authorList>
    </citation>
    <scope>NUCLEOTIDE SEQUENCE [LARGE SCALE GENOMIC DNA]</scope>
    <source>
        <strain evidence="7">CCM 8911</strain>
    </source>
</reference>
<sequence length="1214" mass="137837">MKIRDLFAKPIDRNIQGVIKVGQEDNIKQELEEYVVTNELQSQFARFFSAYQDSLTGTTDDIGVWISGFFGSGKSHFLKVIADVLENRVVDGKHAVDYFDGKINDQMTLNQMHAAAESDTQVVLFNIDAKAMSGDKSDDNVIIKVFLQVFNAMQGFSDKNPWIADLERQLVATNKYDEFKQTYSQIEANHLDWTEGRDHYALNMGKIRDALVSIGFMSQVDAQGFIDQLKAPYQINVEDFAELVNDYVQKTGHRVAFLVDEVGQFVGDSLQRMLNLQTVVEELGRIVKGKAWVLVTSQQDIANVTKNVNGQDFSKIQGRFKTRIALSSANVDEVIKKRLLAKTPEVQDQLKGIYVANGSAINNAIDFDQDGVKRLKYDSPDNFANNYPFVPYQFNLLQQVLTAIRTHGSEGKHLSEGERSMLSIFQESAERMEDRDVGALIPFSLFFEGLEQFLDHTHRIVIEHAREDDQVINPKKETNPFAIQVLKTLFMVKYVTSFKATLNNIVTLMIDSTDVDRIELTKNVQEALNKLVSQQVVEKNLDTYVFLTDTEQDINQEIEQQQVSDAEVVSKLGEFLFDNKVIAPKYAYPKLSGRYIFSLNEYIDDTPQGRTNNALSIRLLSTLNLDKRDHSMARLYSAGAPTEVVVLLPDQDDYISYIRRAEKIRKFRMSGANSSDPRYGSLIDARAAERNSLLDIARNKAVDALHQSTIYVGGNELDKNRDFDNQLDAGLQSVVDDTYRNLSYIEAAKSEKDILQVIKADEMVETQENRHAIDAVAGWLQQEKDPHITLKRVIDRFHEIPFGYTEEDVEWIIASLYSAGKIKMTYNGEVVSRVSGDFNVKQIVDFLTKKQYTEKIALQIKRDHTAVEIKRVRDVASRVFKKNSFSSDNTEILVSELKPKINSDYESLKQFEVKDQRYPGHDLLQKGIDLLQELDAAKDSDQFFEVLSRRYDELLDWREDFEERGIADFYVNQASQDIWDAGLNDLSIYDHSKDKISSPELETVVGQLGEQLKSNQAASSIQKIKALDAQFDALYNEIFDAELDKVKKEIESYRSQAKDKMDRSGIGEDFSQESFVPFSTKIDQTLQEAKDAGVLNDLGAKADVARRLYQNFQLELDTAVESAKRNPGPTPSSSTTPSTRSGDDSTNVVTPPTVAPTTPRPVKNIKDIHPRDLAVKQTWNIERSEDIDGYLEQLKQQLTDRLRDKDVDAIDFHL</sequence>
<dbReference type="InterPro" id="IPR047679">
    <property type="entry name" value="BREX_BrxC"/>
</dbReference>
<evidence type="ECO:0000259" key="5">
    <source>
        <dbReference type="Pfam" id="PF25796"/>
    </source>
</evidence>
<feature type="compositionally biased region" description="Low complexity" evidence="2">
    <location>
        <begin position="1131"/>
        <end position="1162"/>
    </location>
</feature>
<dbReference type="EMBL" id="JBHTMO010000013">
    <property type="protein sequence ID" value="MFD1392906.1"/>
    <property type="molecule type" value="Genomic_DNA"/>
</dbReference>
<feature type="domain" description="Probable ATP-binding protein BrxC winged helix-turn-helix" evidence="3">
    <location>
        <begin position="743"/>
        <end position="859"/>
    </location>
</feature>
<proteinExistence type="predicted"/>
<dbReference type="Pfam" id="PF25796">
    <property type="entry name" value="BREX_BrxC_4th"/>
    <property type="match status" value="1"/>
</dbReference>
<evidence type="ECO:0000256" key="1">
    <source>
        <dbReference type="SAM" id="Coils"/>
    </source>
</evidence>
<comment type="caution">
    <text evidence="6">The sequence shown here is derived from an EMBL/GenBank/DDBJ whole genome shotgun (WGS) entry which is preliminary data.</text>
</comment>
<dbReference type="InterPro" id="IPR058036">
    <property type="entry name" value="BREX_BrxC_4th"/>
</dbReference>
<keyword evidence="7" id="KW-1185">Reference proteome</keyword>
<evidence type="ECO:0000259" key="3">
    <source>
        <dbReference type="Pfam" id="PF25791"/>
    </source>
</evidence>
<dbReference type="RefSeq" id="WP_125584965.1">
    <property type="nucleotide sequence ID" value="NZ_JBHTMO010000013.1"/>
</dbReference>
<evidence type="ECO:0000313" key="7">
    <source>
        <dbReference type="Proteomes" id="UP001597249"/>
    </source>
</evidence>
<evidence type="ECO:0000259" key="4">
    <source>
        <dbReference type="Pfam" id="PF25792"/>
    </source>
</evidence>
<dbReference type="InterPro" id="IPR058038">
    <property type="entry name" value="BREX_BrxC_wHTH"/>
</dbReference>
<gene>
    <name evidence="6" type="primary">brxC</name>
    <name evidence="6" type="ORF">ACFQ3L_04780</name>
</gene>
<dbReference type="Pfam" id="PF25792">
    <property type="entry name" value="BREX_BrxC_helical"/>
    <property type="match status" value="1"/>
</dbReference>
<feature type="domain" description="Probable ATP-binding protein BrxC 4th six-stranded beta-sheet" evidence="5">
    <location>
        <begin position="562"/>
        <end position="733"/>
    </location>
</feature>
<dbReference type="NCBIfam" id="NF033441">
    <property type="entry name" value="BREX_BrxC"/>
    <property type="match status" value="1"/>
</dbReference>
<feature type="coiled-coil region" evidence="1">
    <location>
        <begin position="1036"/>
        <end position="1063"/>
    </location>
</feature>
<organism evidence="6 7">
    <name type="scientific">Lacticaseibacillus jixianensis</name>
    <dbReference type="NCBI Taxonomy" id="2486012"/>
    <lineage>
        <taxon>Bacteria</taxon>
        <taxon>Bacillati</taxon>
        <taxon>Bacillota</taxon>
        <taxon>Bacilli</taxon>
        <taxon>Lactobacillales</taxon>
        <taxon>Lactobacillaceae</taxon>
        <taxon>Lacticaseibacillus</taxon>
    </lineage>
</organism>
<dbReference type="Proteomes" id="UP001597249">
    <property type="component" value="Unassembled WGS sequence"/>
</dbReference>
<feature type="region of interest" description="Disordered" evidence="2">
    <location>
        <begin position="1120"/>
        <end position="1164"/>
    </location>
</feature>
<evidence type="ECO:0000313" key="6">
    <source>
        <dbReference type="EMBL" id="MFD1392906.1"/>
    </source>
</evidence>
<accession>A0ABW4B862</accession>
<protein>
    <submittedName>
        <fullName evidence="6">BREX system P-loop protein BrxC</fullName>
    </submittedName>
</protein>
<keyword evidence="1" id="KW-0175">Coiled coil</keyword>
<dbReference type="Pfam" id="PF25791">
    <property type="entry name" value="WHD_BREX_BrxC"/>
    <property type="match status" value="1"/>
</dbReference>
<dbReference type="InterPro" id="IPR058037">
    <property type="entry name" value="BREX_BrxC_helical"/>
</dbReference>
<feature type="domain" description="Probable ATP-binding protein BrxC alpha-helical" evidence="4">
    <location>
        <begin position="869"/>
        <end position="993"/>
    </location>
</feature>
<evidence type="ECO:0000256" key="2">
    <source>
        <dbReference type="SAM" id="MobiDB-lite"/>
    </source>
</evidence>